<dbReference type="Gene3D" id="1.10.533.10">
    <property type="entry name" value="Death Domain, Fas"/>
    <property type="match status" value="2"/>
</dbReference>
<dbReference type="SMART" id="SM00368">
    <property type="entry name" value="LRR_RI"/>
    <property type="match status" value="7"/>
</dbReference>
<keyword evidence="2" id="KW-0963">Cytoplasm</keyword>
<dbReference type="Pfam" id="PF13516">
    <property type="entry name" value="LRR_6"/>
    <property type="match status" value="4"/>
</dbReference>
<evidence type="ECO:0000313" key="5">
    <source>
        <dbReference type="EMBL" id="CAL1604325.1"/>
    </source>
</evidence>
<gene>
    <name evidence="5" type="ORF">KC01_LOCUS31858</name>
</gene>
<accession>A0AAV2LPS5</accession>
<dbReference type="InterPro" id="IPR001315">
    <property type="entry name" value="CARD"/>
</dbReference>
<protein>
    <recommendedName>
        <fullName evidence="4">CARD domain-containing protein</fullName>
    </recommendedName>
</protein>
<dbReference type="PROSITE" id="PS50209">
    <property type="entry name" value="CARD"/>
    <property type="match status" value="2"/>
</dbReference>
<dbReference type="PANTHER" id="PTHR24107">
    <property type="entry name" value="YNEIN REGULATORY COMPLEX SUBUNIT 5"/>
    <property type="match status" value="1"/>
</dbReference>
<dbReference type="PANTHER" id="PTHR24107:SF19">
    <property type="entry name" value="NUCLEOTIDE BINDING OLIGOMERIZATION DOMAIN CONTAINING 2"/>
    <property type="match status" value="1"/>
</dbReference>
<evidence type="ECO:0000256" key="1">
    <source>
        <dbReference type="ARBA" id="ARBA00004245"/>
    </source>
</evidence>
<dbReference type="Pfam" id="PF00619">
    <property type="entry name" value="CARD"/>
    <property type="match status" value="1"/>
</dbReference>
<name>A0AAV2LPS5_KNICA</name>
<reference evidence="5 6" key="1">
    <citation type="submission" date="2024-04" db="EMBL/GenBank/DDBJ databases">
        <authorList>
            <person name="Waldvogel A.-M."/>
            <person name="Schoenle A."/>
        </authorList>
    </citation>
    <scope>NUCLEOTIDE SEQUENCE [LARGE SCALE GENOMIC DNA]</scope>
</reference>
<keyword evidence="6" id="KW-1185">Reference proteome</keyword>
<keyword evidence="3" id="KW-0206">Cytoskeleton</keyword>
<dbReference type="InterPro" id="IPR052410">
    <property type="entry name" value="DRC5"/>
</dbReference>
<dbReference type="InterPro" id="IPR032675">
    <property type="entry name" value="LRR_dom_sf"/>
</dbReference>
<evidence type="ECO:0000256" key="3">
    <source>
        <dbReference type="ARBA" id="ARBA00023212"/>
    </source>
</evidence>
<feature type="domain" description="CARD" evidence="4">
    <location>
        <begin position="263"/>
        <end position="342"/>
    </location>
</feature>
<dbReference type="InterPro" id="IPR011029">
    <property type="entry name" value="DEATH-like_dom_sf"/>
</dbReference>
<dbReference type="InterPro" id="IPR001611">
    <property type="entry name" value="Leu-rich_rpt"/>
</dbReference>
<dbReference type="SUPFAM" id="SSF52047">
    <property type="entry name" value="RNI-like"/>
    <property type="match status" value="1"/>
</dbReference>
<dbReference type="SUPFAM" id="SSF47986">
    <property type="entry name" value="DEATH domain"/>
    <property type="match status" value="2"/>
</dbReference>
<dbReference type="EMBL" id="OZ035826">
    <property type="protein sequence ID" value="CAL1604325.1"/>
    <property type="molecule type" value="Genomic_DNA"/>
</dbReference>
<dbReference type="GO" id="GO:0042981">
    <property type="term" value="P:regulation of apoptotic process"/>
    <property type="evidence" value="ECO:0007669"/>
    <property type="project" value="InterPro"/>
</dbReference>
<dbReference type="GO" id="GO:0005856">
    <property type="term" value="C:cytoskeleton"/>
    <property type="evidence" value="ECO:0007669"/>
    <property type="project" value="UniProtKB-SubCell"/>
</dbReference>
<comment type="subcellular location">
    <subcellularLocation>
        <location evidence="1">Cytoplasm</location>
        <location evidence="1">Cytoskeleton</location>
    </subcellularLocation>
</comment>
<dbReference type="AlphaFoldDB" id="A0AAV2LPS5"/>
<evidence type="ECO:0000313" key="6">
    <source>
        <dbReference type="Proteomes" id="UP001497482"/>
    </source>
</evidence>
<organism evidence="5 6">
    <name type="scientific">Knipowitschia caucasica</name>
    <name type="common">Caucasian dwarf goby</name>
    <name type="synonym">Pomatoschistus caucasicus</name>
    <dbReference type="NCBI Taxonomy" id="637954"/>
    <lineage>
        <taxon>Eukaryota</taxon>
        <taxon>Metazoa</taxon>
        <taxon>Chordata</taxon>
        <taxon>Craniata</taxon>
        <taxon>Vertebrata</taxon>
        <taxon>Euteleostomi</taxon>
        <taxon>Actinopterygii</taxon>
        <taxon>Neopterygii</taxon>
        <taxon>Teleostei</taxon>
        <taxon>Neoteleostei</taxon>
        <taxon>Acanthomorphata</taxon>
        <taxon>Gobiaria</taxon>
        <taxon>Gobiiformes</taxon>
        <taxon>Gobioidei</taxon>
        <taxon>Gobiidae</taxon>
        <taxon>Gobiinae</taxon>
        <taxon>Knipowitschia</taxon>
    </lineage>
</organism>
<feature type="domain" description="CARD" evidence="4">
    <location>
        <begin position="158"/>
        <end position="241"/>
    </location>
</feature>
<dbReference type="Gene3D" id="3.80.10.10">
    <property type="entry name" value="Ribonuclease Inhibitor"/>
    <property type="match status" value="2"/>
</dbReference>
<evidence type="ECO:0000259" key="4">
    <source>
        <dbReference type="PROSITE" id="PS50209"/>
    </source>
</evidence>
<dbReference type="Proteomes" id="UP001497482">
    <property type="component" value="Chromosome 4"/>
</dbReference>
<proteinExistence type="predicted"/>
<sequence>MGAKTYNLLRSLIAPAKPADKTIEEITRTLKNHLNPAPLVIAERFRFHKRNQAKTETVSEYIADLRRLAEHCQFGEGLSDALRDRFVCGLHNESTQKRLLTEERLTLRRAVDIVVSVETAARDATELQVAKKSSERVRICGDFKWMESAQLDQHNVNMLAEAQEFVLTRRADIVRALCCSGSSEHLESVLDVLLSREQLTWEDHLNVLVPGRPIHTSTRRLLDLVCCKGAEMCAHLVTALKLVLPESKLEEGISGVSEERAGECMIPTRSLVTQRAKLVLELRDSLGGLLDVLVTTGHFTSADVEAVKLPIKTPSQQVRALLDHVQVKGESAAEVVLQYAQQQRICTTLRNESEPRVPEEVYRYQKKLSSSVLAQSSFVDTYGGRSVMCLDDIYTEGQLELPPDKSETSPGHLSLEDIVGVVGTRNTEADTVLLSGDAGTELNRCQVRETEHLKNPVGLQLDHNYVGDVGVEQLLPCLHMCQSLYLRHNNISDEGICKVIMKGILCENFQKIALFNNNLTDKCMKSFSELLKRKTNFLSLRLGNNNITAEGAKQLAEGLGQNHSLQYLGLWGNTIGDTGARALACALENSKCLVWLSLVGNSVGSAGACALANVIKNCPSLEELWLTDNCITLSGAESLTEALQHNPRMKSVWLRNNHLSEKDKEQLAKQEPRLLF</sequence>
<evidence type="ECO:0000256" key="2">
    <source>
        <dbReference type="ARBA" id="ARBA00022490"/>
    </source>
</evidence>